<dbReference type="Proteomes" id="UP000224974">
    <property type="component" value="Unassembled WGS sequence"/>
</dbReference>
<dbReference type="AlphaFoldDB" id="A0A2C6DI20"/>
<reference evidence="3 5" key="3">
    <citation type="submission" date="2019-03" db="EMBL/GenBank/DDBJ databases">
        <authorList>
            <consortium name="Pathogen Informatics"/>
        </authorList>
    </citation>
    <scope>NUCLEOTIDE SEQUENCE [LARGE SCALE GENOMIC DNA]</scope>
    <source>
        <strain evidence="3 5">NCTC12282</strain>
    </source>
</reference>
<dbReference type="EMBL" id="CAADJA010000002">
    <property type="protein sequence ID" value="VFS46957.1"/>
    <property type="molecule type" value="Genomic_DNA"/>
</dbReference>
<gene>
    <name evidence="2" type="ORF">CRN84_05745</name>
    <name evidence="3" type="ORF">NCTC12282_01887</name>
</gene>
<proteinExistence type="predicted"/>
<evidence type="ECO:0000313" key="4">
    <source>
        <dbReference type="Proteomes" id="UP000224974"/>
    </source>
</evidence>
<reference evidence="2" key="2">
    <citation type="submission" date="2017-09" db="EMBL/GenBank/DDBJ databases">
        <title>FDA dAtabase for Regulatory Grade micrObial Sequences (FDA-ARGOS): Supporting development and validation of Infectious Disease Dx tests.</title>
        <authorList>
            <person name="Minogue T."/>
            <person name="Wolcott M."/>
            <person name="Wasieloski L."/>
            <person name="Aguilar W."/>
            <person name="Moore D."/>
            <person name="Tallon L.J."/>
            <person name="Sadzewicz L."/>
            <person name="Ott S."/>
            <person name="Zhao X."/>
            <person name="Nagaraj S."/>
            <person name="Vavikolanu K."/>
            <person name="Aluvathingal J."/>
            <person name="Nadendla S."/>
            <person name="Sichtig H."/>
        </authorList>
    </citation>
    <scope>NUCLEOTIDE SEQUENCE</scope>
    <source>
        <strain evidence="2">FDAARGOS_387</strain>
    </source>
</reference>
<name>A0A2C6DI20_9GAMM</name>
<keyword evidence="4" id="KW-1185">Reference proteome</keyword>
<dbReference type="RefSeq" id="WP_029096199.1">
    <property type="nucleotide sequence ID" value="NZ_CAADJA010000002.1"/>
</dbReference>
<dbReference type="STRING" id="1111728.GCA_000427805_00784"/>
<reference evidence="4" key="1">
    <citation type="submission" date="2017-09" db="EMBL/GenBank/DDBJ databases">
        <title>FDA dAtabase for Regulatory Grade micrObial Sequences (FDA-ARGOS): Supporting development and validation of Infectious Disease Dx tests.</title>
        <authorList>
            <person name="Minogue T."/>
            <person name="Wolcott M."/>
            <person name="Wasieloski L."/>
            <person name="Aguilar W."/>
            <person name="Moore D."/>
            <person name="Tallon L."/>
            <person name="Sadzewicz L."/>
            <person name="Ott S."/>
            <person name="Zhao X."/>
            <person name="Nagaraj S."/>
            <person name="Vavikolanu K."/>
            <person name="Aluvathingal J."/>
            <person name="Nadendla S."/>
            <person name="Sichtig H."/>
        </authorList>
    </citation>
    <scope>NUCLEOTIDE SEQUENCE [LARGE SCALE GENOMIC DNA]</scope>
    <source>
        <strain evidence="4">FDAARGOS_387</strain>
    </source>
</reference>
<accession>A0A2C6DI20</accession>
<evidence type="ECO:0000256" key="1">
    <source>
        <dbReference type="SAM" id="MobiDB-lite"/>
    </source>
</evidence>
<evidence type="ECO:0000313" key="5">
    <source>
        <dbReference type="Proteomes" id="UP000373449"/>
    </source>
</evidence>
<organism evidence="2 4">
    <name type="scientific">Budvicia aquatica</name>
    <dbReference type="NCBI Taxonomy" id="82979"/>
    <lineage>
        <taxon>Bacteria</taxon>
        <taxon>Pseudomonadati</taxon>
        <taxon>Pseudomonadota</taxon>
        <taxon>Gammaproteobacteria</taxon>
        <taxon>Enterobacterales</taxon>
        <taxon>Budviciaceae</taxon>
        <taxon>Budvicia</taxon>
    </lineage>
</organism>
<sequence>MPLDILAVFALSVCGKAVLSATKYLDKPKCHYCKTRNEEKSLYCESCGKGLTVETNPELQHILDQQKQDELKAQQDKAERTAKKAAHRAEQKKQKEQQRIKSEEETLCSILMCPICLQESLTDARFCAKCGSELRALTPSEQKAMLLKYQRKGR</sequence>
<feature type="region of interest" description="Disordered" evidence="1">
    <location>
        <begin position="65"/>
        <end position="100"/>
    </location>
</feature>
<protein>
    <submittedName>
        <fullName evidence="3">Double zinc ribbon</fullName>
    </submittedName>
</protein>
<dbReference type="Proteomes" id="UP000373449">
    <property type="component" value="Unassembled WGS sequence"/>
</dbReference>
<dbReference type="EMBL" id="PDDX01000001">
    <property type="protein sequence ID" value="PHI28847.1"/>
    <property type="molecule type" value="Genomic_DNA"/>
</dbReference>
<evidence type="ECO:0000313" key="3">
    <source>
        <dbReference type="EMBL" id="VFS46957.1"/>
    </source>
</evidence>
<evidence type="ECO:0000313" key="2">
    <source>
        <dbReference type="EMBL" id="PHI28847.1"/>
    </source>
</evidence>